<name>A0A6I8T9V7_AEDAE</name>
<dbReference type="PANTHER" id="PTHR46512">
    <property type="entry name" value="PEPTIDYLPROLYL ISOMERASE"/>
    <property type="match status" value="1"/>
</dbReference>
<dbReference type="Pfam" id="PF21603">
    <property type="entry name" value="Bdbt-like_TPR"/>
    <property type="match status" value="1"/>
</dbReference>
<dbReference type="Gene3D" id="1.20.58.80">
    <property type="entry name" value="Phosphotransferase system, lactose/cellobiose-type IIA subunit"/>
    <property type="match status" value="1"/>
</dbReference>
<reference evidence="3 4" key="1">
    <citation type="submission" date="2017-06" db="EMBL/GenBank/DDBJ databases">
        <title>Aedes aegypti genome working group (AGWG) sequencing and assembly.</title>
        <authorList>
            <consortium name="Aedes aegypti Genome Working Group (AGWG)"/>
            <person name="Matthews B.J."/>
        </authorList>
    </citation>
    <scope>NUCLEOTIDE SEQUENCE [LARGE SCALE GENOMIC DNA]</scope>
    <source>
        <strain evidence="3 4">LVP_AGWG</strain>
    </source>
</reference>
<dbReference type="Gene3D" id="2.40.30.320">
    <property type="match status" value="1"/>
</dbReference>
<dbReference type="SUPFAM" id="SSF48452">
    <property type="entry name" value="TPR-like"/>
    <property type="match status" value="1"/>
</dbReference>
<accession>A0A6I8T9V7</accession>
<dbReference type="InterPro" id="IPR011990">
    <property type="entry name" value="TPR-like_helical_dom_sf"/>
</dbReference>
<sequence length="295" mass="33798">MEAESSTVPRASPGDDLVPKVWRNDVKGLRKELISFRFISLDKPTLEARCLIKVSEVSDLASKESKILIQCVTIPEQWVTIGSGLSPIDCYVELFLMEMLPNEKSKCTITCKDHLQISFVLELLQVETPVLHFTKSPKENLCLAKKYKENGVKMFPKYPLFAHAYFNRAAKCLLSCEPLEALDPEREGADTISEMQALLETLYLNISACLIKEQRFDDVLQILKFVDRKENPSEKAIYRLALAQFHVEQYPEAIKTLKRIDYAASKECAALYQRIKTSWQQDQSKYNNMVKKMFG</sequence>
<proteinExistence type="predicted"/>
<reference evidence="3" key="2">
    <citation type="submission" date="2020-05" db="UniProtKB">
        <authorList>
            <consortium name="EnsemblMetazoa"/>
        </authorList>
    </citation>
    <scope>IDENTIFICATION</scope>
    <source>
        <strain evidence="3">LVP_AGWG</strain>
    </source>
</reference>
<evidence type="ECO:0000259" key="2">
    <source>
        <dbReference type="Pfam" id="PF21603"/>
    </source>
</evidence>
<feature type="domain" description="Bride of doubletime-like TPR" evidence="2">
    <location>
        <begin position="141"/>
        <end position="220"/>
    </location>
</feature>
<dbReference type="PANTHER" id="PTHR46512:SF10">
    <property type="entry name" value="FK506-BINDING PROTEIN-LIKE"/>
    <property type="match status" value="1"/>
</dbReference>
<dbReference type="InterPro" id="IPR040478">
    <property type="entry name" value="FKBP_N_2"/>
</dbReference>
<dbReference type="InterPro" id="IPR048919">
    <property type="entry name" value="Bdbt-like_TPR"/>
</dbReference>
<keyword evidence="4" id="KW-1185">Reference proteome</keyword>
<dbReference type="AlphaFoldDB" id="A0A6I8T9V7"/>
<evidence type="ECO:0000313" key="4">
    <source>
        <dbReference type="Proteomes" id="UP000008820"/>
    </source>
</evidence>
<protein>
    <submittedName>
        <fullName evidence="3">Uncharacterized protein</fullName>
    </submittedName>
</protein>
<organism evidence="3 4">
    <name type="scientific">Aedes aegypti</name>
    <name type="common">Yellowfever mosquito</name>
    <name type="synonym">Culex aegypti</name>
    <dbReference type="NCBI Taxonomy" id="7159"/>
    <lineage>
        <taxon>Eukaryota</taxon>
        <taxon>Metazoa</taxon>
        <taxon>Ecdysozoa</taxon>
        <taxon>Arthropoda</taxon>
        <taxon>Hexapoda</taxon>
        <taxon>Insecta</taxon>
        <taxon>Pterygota</taxon>
        <taxon>Neoptera</taxon>
        <taxon>Endopterygota</taxon>
        <taxon>Diptera</taxon>
        <taxon>Nematocera</taxon>
        <taxon>Culicoidea</taxon>
        <taxon>Culicidae</taxon>
        <taxon>Culicinae</taxon>
        <taxon>Aedini</taxon>
        <taxon>Aedes</taxon>
        <taxon>Stegomyia</taxon>
    </lineage>
</organism>
<dbReference type="Pfam" id="PF18023">
    <property type="entry name" value="FKBP_N_2"/>
    <property type="match status" value="1"/>
</dbReference>
<dbReference type="EnsemblMetazoa" id="AAEL004579-RB">
    <property type="protein sequence ID" value="AAEL004579-PB"/>
    <property type="gene ID" value="AAEL004579"/>
</dbReference>
<feature type="domain" description="BDBT FKBP like N-terminal" evidence="1">
    <location>
        <begin position="22"/>
        <end position="127"/>
    </location>
</feature>
<dbReference type="OrthoDB" id="542013at2759"/>
<gene>
    <name evidence="3" type="primary">5565044</name>
</gene>
<evidence type="ECO:0000313" key="3">
    <source>
        <dbReference type="EnsemblMetazoa" id="AAEL004579-PB"/>
    </source>
</evidence>
<evidence type="ECO:0000259" key="1">
    <source>
        <dbReference type="Pfam" id="PF18023"/>
    </source>
</evidence>
<dbReference type="Proteomes" id="UP000008820">
    <property type="component" value="Chromosome 1"/>
</dbReference>
<dbReference type="InterPro" id="IPR050754">
    <property type="entry name" value="FKBP4/5/8-like"/>
</dbReference>